<accession>A0AAV4XNN0</accession>
<name>A0AAV4XNN0_CAEEX</name>
<keyword evidence="1" id="KW-0548">Nucleotidyltransferase</keyword>
<keyword evidence="1" id="KW-0808">Transferase</keyword>
<sequence length="228" mass="26776">MKTSYVPSFGLRMQILLDFNNLVTQEILPLEREQPPWHTDKIKTKSGSYAIKSQPTNDITLPVRPSHFIYDKANWQLYAQLADFSEDRIQTSGIDEAVDRITHCILEAAGGVYSKDSWKTPKLNKPWWNEECAKAHKDQKRAWDRLRRYPTSENLLRYQRLKAVAHRIRRRSQRASWKNTSVAFSAKFRLRKCGKKVNRIFGIKSINSIHILNYNGQVVWIRTKYPTQ</sequence>
<organism evidence="1 2">
    <name type="scientific">Caerostris extrusa</name>
    <name type="common">Bark spider</name>
    <name type="synonym">Caerostris bankana</name>
    <dbReference type="NCBI Taxonomy" id="172846"/>
    <lineage>
        <taxon>Eukaryota</taxon>
        <taxon>Metazoa</taxon>
        <taxon>Ecdysozoa</taxon>
        <taxon>Arthropoda</taxon>
        <taxon>Chelicerata</taxon>
        <taxon>Arachnida</taxon>
        <taxon>Araneae</taxon>
        <taxon>Araneomorphae</taxon>
        <taxon>Entelegynae</taxon>
        <taxon>Araneoidea</taxon>
        <taxon>Araneidae</taxon>
        <taxon>Caerostris</taxon>
    </lineage>
</organism>
<dbReference type="Proteomes" id="UP001054945">
    <property type="component" value="Unassembled WGS sequence"/>
</dbReference>
<dbReference type="EMBL" id="BPLR01018066">
    <property type="protein sequence ID" value="GIY96596.1"/>
    <property type="molecule type" value="Genomic_DNA"/>
</dbReference>
<reference evidence="1 2" key="1">
    <citation type="submission" date="2021-06" db="EMBL/GenBank/DDBJ databases">
        <title>Caerostris extrusa draft genome.</title>
        <authorList>
            <person name="Kono N."/>
            <person name="Arakawa K."/>
        </authorList>
    </citation>
    <scope>NUCLEOTIDE SEQUENCE [LARGE SCALE GENOMIC DNA]</scope>
</reference>
<gene>
    <name evidence="1" type="primary">X-elementORF2_255</name>
    <name evidence="1" type="ORF">CEXT_718361</name>
</gene>
<dbReference type="AlphaFoldDB" id="A0AAV4XNN0"/>
<protein>
    <submittedName>
        <fullName evidence="1">RNA-directed DNA polymerase from transposon X-element</fullName>
    </submittedName>
</protein>
<proteinExistence type="predicted"/>
<evidence type="ECO:0000313" key="1">
    <source>
        <dbReference type="EMBL" id="GIY96596.1"/>
    </source>
</evidence>
<comment type="caution">
    <text evidence="1">The sequence shown here is derived from an EMBL/GenBank/DDBJ whole genome shotgun (WGS) entry which is preliminary data.</text>
</comment>
<evidence type="ECO:0000313" key="2">
    <source>
        <dbReference type="Proteomes" id="UP001054945"/>
    </source>
</evidence>
<dbReference type="GO" id="GO:0003964">
    <property type="term" value="F:RNA-directed DNA polymerase activity"/>
    <property type="evidence" value="ECO:0007669"/>
    <property type="project" value="UniProtKB-KW"/>
</dbReference>
<keyword evidence="2" id="KW-1185">Reference proteome</keyword>
<keyword evidence="1" id="KW-0695">RNA-directed DNA polymerase</keyword>